<dbReference type="SUPFAM" id="SSF50814">
    <property type="entry name" value="Lipocalins"/>
    <property type="match status" value="1"/>
</dbReference>
<dbReference type="AlphaFoldDB" id="A0A841SM14"/>
<name>A0A841SM14_9BACL</name>
<dbReference type="EMBL" id="JACJVQ010000003">
    <property type="protein sequence ID" value="MBB6632964.1"/>
    <property type="molecule type" value="Genomic_DNA"/>
</dbReference>
<dbReference type="InterPro" id="IPR012674">
    <property type="entry name" value="Calycin"/>
</dbReference>
<dbReference type="Gene3D" id="2.40.128.20">
    <property type="match status" value="1"/>
</dbReference>
<dbReference type="Proteomes" id="UP000535838">
    <property type="component" value="Unassembled WGS sequence"/>
</dbReference>
<reference evidence="1 2" key="1">
    <citation type="submission" date="2020-08" db="EMBL/GenBank/DDBJ databases">
        <title>Cohnella phylogeny.</title>
        <authorList>
            <person name="Dunlap C."/>
        </authorList>
    </citation>
    <scope>NUCLEOTIDE SEQUENCE [LARGE SCALE GENOMIC DNA]</scope>
    <source>
        <strain evidence="1 2">DSM 25241</strain>
    </source>
</reference>
<dbReference type="RefSeq" id="WP_185118209.1">
    <property type="nucleotide sequence ID" value="NZ_JACJVQ010000003.1"/>
</dbReference>
<keyword evidence="2" id="KW-1185">Reference proteome</keyword>
<gene>
    <name evidence="1" type="ORF">H7B67_02420</name>
</gene>
<protein>
    <submittedName>
        <fullName evidence="1">DUF1934 domain-containing protein</fullName>
    </submittedName>
</protein>
<accession>A0A841SM14</accession>
<sequence>MNGSEPRRVRIELRSLQPEGASVAEYRGILYPKKNSYYIRYEESDADRGRCSVTFKWEENGLTLLRHGEVKAEQSFRLGQRTAGWYSSPAGRLRLEMETLKLAAESAEEGGLPLSIEWQYELWVNDEKTDRFDLRLMLWEDKET</sequence>
<proteinExistence type="predicted"/>
<dbReference type="Pfam" id="PF09148">
    <property type="entry name" value="DUF1934"/>
    <property type="match status" value="1"/>
</dbReference>
<dbReference type="InterPro" id="IPR015231">
    <property type="entry name" value="DUF1934"/>
</dbReference>
<evidence type="ECO:0000313" key="1">
    <source>
        <dbReference type="EMBL" id="MBB6632964.1"/>
    </source>
</evidence>
<comment type="caution">
    <text evidence="1">The sequence shown here is derived from an EMBL/GenBank/DDBJ whole genome shotgun (WGS) entry which is preliminary data.</text>
</comment>
<evidence type="ECO:0000313" key="2">
    <source>
        <dbReference type="Proteomes" id="UP000535838"/>
    </source>
</evidence>
<organism evidence="1 2">
    <name type="scientific">Cohnella thailandensis</name>
    <dbReference type="NCBI Taxonomy" id="557557"/>
    <lineage>
        <taxon>Bacteria</taxon>
        <taxon>Bacillati</taxon>
        <taxon>Bacillota</taxon>
        <taxon>Bacilli</taxon>
        <taxon>Bacillales</taxon>
        <taxon>Paenibacillaceae</taxon>
        <taxon>Cohnella</taxon>
    </lineage>
</organism>